<evidence type="ECO:0000259" key="2">
    <source>
        <dbReference type="PROSITE" id="PS50011"/>
    </source>
</evidence>
<dbReference type="InterPro" id="IPR001245">
    <property type="entry name" value="Ser-Thr/Tyr_kinase_cat_dom"/>
</dbReference>
<evidence type="ECO:0000313" key="4">
    <source>
        <dbReference type="EMBL" id="KAA0718476.1"/>
    </source>
</evidence>
<dbReference type="AlphaFoldDB" id="A0A5A9PC81"/>
<dbReference type="SUPFAM" id="SSF56112">
    <property type="entry name" value="Protein kinase-like (PK-like)"/>
    <property type="match status" value="1"/>
</dbReference>
<dbReference type="SUPFAM" id="SSF47986">
    <property type="entry name" value="DEATH domain"/>
    <property type="match status" value="1"/>
</dbReference>
<dbReference type="GO" id="GO:0071345">
    <property type="term" value="P:cellular response to cytokine stimulus"/>
    <property type="evidence" value="ECO:0007669"/>
    <property type="project" value="UniProtKB-ARBA"/>
</dbReference>
<dbReference type="PANTHER" id="PTHR44329">
    <property type="entry name" value="SERINE/THREONINE-PROTEIN KINASE TNNI3K-RELATED"/>
    <property type="match status" value="1"/>
</dbReference>
<protein>
    <submittedName>
        <fullName evidence="4">Receptor-interacting serine/threonine-protein kinase 1</fullName>
    </submittedName>
</protein>
<gene>
    <name evidence="4" type="ORF">E1301_Tti015442</name>
</gene>
<dbReference type="Gene3D" id="1.10.533.10">
    <property type="entry name" value="Death Domain, Fas"/>
    <property type="match status" value="1"/>
</dbReference>
<feature type="domain" description="Protein kinase" evidence="2">
    <location>
        <begin position="14"/>
        <end position="287"/>
    </location>
</feature>
<dbReference type="SMART" id="SM00005">
    <property type="entry name" value="DEATH"/>
    <property type="match status" value="1"/>
</dbReference>
<dbReference type="InterPro" id="IPR051681">
    <property type="entry name" value="Ser/Thr_Kinases-Pseudokinases"/>
</dbReference>
<dbReference type="GO" id="GO:0005524">
    <property type="term" value="F:ATP binding"/>
    <property type="evidence" value="ECO:0007669"/>
    <property type="project" value="InterPro"/>
</dbReference>
<dbReference type="GO" id="GO:0043123">
    <property type="term" value="P:positive regulation of canonical NF-kappaB signal transduction"/>
    <property type="evidence" value="ECO:0007669"/>
    <property type="project" value="UniProtKB-ARBA"/>
</dbReference>
<evidence type="ECO:0000256" key="1">
    <source>
        <dbReference type="SAM" id="MobiDB-lite"/>
    </source>
</evidence>
<dbReference type="Gene3D" id="1.10.510.10">
    <property type="entry name" value="Transferase(Phosphotransferase) domain 1"/>
    <property type="match status" value="1"/>
</dbReference>
<dbReference type="SMART" id="SM00220">
    <property type="entry name" value="S_TKc"/>
    <property type="match status" value="1"/>
</dbReference>
<dbReference type="EMBL" id="SOYY01000007">
    <property type="protein sequence ID" value="KAA0718476.1"/>
    <property type="molecule type" value="Genomic_DNA"/>
</dbReference>
<name>A0A5A9PC81_9TELE</name>
<dbReference type="PANTHER" id="PTHR44329:SF6">
    <property type="entry name" value="RECEPTOR-INTERACTING SERINE_THREONINE-PROTEIN KINASE 1"/>
    <property type="match status" value="1"/>
</dbReference>
<dbReference type="PROSITE" id="PS00108">
    <property type="entry name" value="PROTEIN_KINASE_ST"/>
    <property type="match status" value="1"/>
</dbReference>
<dbReference type="InterPro" id="IPR011009">
    <property type="entry name" value="Kinase-like_dom_sf"/>
</dbReference>
<evidence type="ECO:0000259" key="3">
    <source>
        <dbReference type="PROSITE" id="PS50017"/>
    </source>
</evidence>
<dbReference type="Proteomes" id="UP000324632">
    <property type="component" value="Chromosome 7"/>
</dbReference>
<dbReference type="InterPro" id="IPR025735">
    <property type="entry name" value="RHIM"/>
</dbReference>
<dbReference type="GO" id="GO:0031349">
    <property type="term" value="P:positive regulation of defense response"/>
    <property type="evidence" value="ECO:0007669"/>
    <property type="project" value="UniProtKB-ARBA"/>
</dbReference>
<organism evidence="4 5">
    <name type="scientific">Triplophysa tibetana</name>
    <dbReference type="NCBI Taxonomy" id="1572043"/>
    <lineage>
        <taxon>Eukaryota</taxon>
        <taxon>Metazoa</taxon>
        <taxon>Chordata</taxon>
        <taxon>Craniata</taxon>
        <taxon>Vertebrata</taxon>
        <taxon>Euteleostomi</taxon>
        <taxon>Actinopterygii</taxon>
        <taxon>Neopterygii</taxon>
        <taxon>Teleostei</taxon>
        <taxon>Ostariophysi</taxon>
        <taxon>Cypriniformes</taxon>
        <taxon>Nemacheilidae</taxon>
        <taxon>Triplophysa</taxon>
    </lineage>
</organism>
<dbReference type="InterPro" id="IPR011029">
    <property type="entry name" value="DEATH-like_dom_sf"/>
</dbReference>
<keyword evidence="4" id="KW-0808">Transferase</keyword>
<feature type="domain" description="Death" evidence="3">
    <location>
        <begin position="577"/>
        <end position="663"/>
    </location>
</feature>
<dbReference type="GO" id="GO:0009893">
    <property type="term" value="P:positive regulation of metabolic process"/>
    <property type="evidence" value="ECO:0007669"/>
    <property type="project" value="UniProtKB-ARBA"/>
</dbReference>
<dbReference type="Pfam" id="PF07714">
    <property type="entry name" value="PK_Tyr_Ser-Thr"/>
    <property type="match status" value="1"/>
</dbReference>
<dbReference type="InterPro" id="IPR008271">
    <property type="entry name" value="Ser/Thr_kinase_AS"/>
</dbReference>
<reference evidence="4 5" key="1">
    <citation type="journal article" date="2019" name="Mol. Ecol. Resour.">
        <title>Chromosome-level genome assembly of Triplophysa tibetana, a fish adapted to the harsh high-altitude environment of the Tibetan Plateau.</title>
        <authorList>
            <person name="Yang X."/>
            <person name="Liu H."/>
            <person name="Ma Z."/>
            <person name="Zou Y."/>
            <person name="Zou M."/>
            <person name="Mao Y."/>
            <person name="Li X."/>
            <person name="Wang H."/>
            <person name="Chen T."/>
            <person name="Wang W."/>
            <person name="Yang R."/>
        </authorList>
    </citation>
    <scope>NUCLEOTIDE SEQUENCE [LARGE SCALE GENOMIC DNA]</scope>
    <source>
        <strain evidence="4">TTIB1903HZAU</strain>
        <tissue evidence="4">Muscle</tissue>
    </source>
</reference>
<keyword evidence="4" id="KW-0675">Receptor</keyword>
<keyword evidence="4" id="KW-0418">Kinase</keyword>
<comment type="caution">
    <text evidence="4">The sequence shown here is derived from an EMBL/GenBank/DDBJ whole genome shotgun (WGS) entry which is preliminary data.</text>
</comment>
<dbReference type="InterPro" id="IPR000488">
    <property type="entry name" value="Death_dom"/>
</dbReference>
<feature type="region of interest" description="Disordered" evidence="1">
    <location>
        <begin position="323"/>
        <end position="345"/>
    </location>
</feature>
<dbReference type="PROSITE" id="PS50017">
    <property type="entry name" value="DEATH_DOMAIN"/>
    <property type="match status" value="1"/>
</dbReference>
<feature type="compositionally biased region" description="Polar residues" evidence="1">
    <location>
        <begin position="334"/>
        <end position="343"/>
    </location>
</feature>
<dbReference type="Pfam" id="PF12721">
    <property type="entry name" value="RHIM"/>
    <property type="match status" value="1"/>
</dbReference>
<keyword evidence="5" id="KW-1185">Reference proteome</keyword>
<evidence type="ECO:0000313" key="5">
    <source>
        <dbReference type="Proteomes" id="UP000324632"/>
    </source>
</evidence>
<dbReference type="GO" id="GO:0004706">
    <property type="term" value="F:JUN kinase kinase kinase activity"/>
    <property type="evidence" value="ECO:0007669"/>
    <property type="project" value="TreeGrafter"/>
</dbReference>
<dbReference type="InterPro" id="IPR000719">
    <property type="entry name" value="Prot_kinase_dom"/>
</dbReference>
<sequence>MGTERLNLMTTKDLIKKELLDYGGFGEVYLCYHKTLGHVVLKTVYTGPPRNGRQKQSLLDEGSLMSRLNHPRVVKLLGIILEDGDYSLVMELIPKGNLLSMLEKVPVPISLTGRFIAEILEGMVYLMENQVIHKDLKPENILVDKHFHIKIADLGLATSEAWSRLTKEESRRQSRLDKKSYKPAAGTLCYMAPEHLESIHTHSTEKSDVYSFAIVVWVILTGQEPFKNARSEEHICHCVCQGERPSKALIPNDTPPEIIDLMETCWHKDPHIRPTFKENYRKFLPFYQEKLEASVEEDLHHFMTLYEGPEELVEKLKLLSTLEPNTPEEPLTLSRDSPASLRSSDIGPVEASIEDLSYMHSRESLLEVDAEPPSSPNLELKLAQEYNYHKYGSRIDEPDFMLQNIYNPLTQQPASSRWDASYQGSSVKSWTKPTPYPNPEEEGQLRSAALASSFDGFRRTENLNHFSGLGSEYNRPQHQPPLYDRMKSCPEGGCHVSEPLMLDSNPGLQYSAPVICPPSDSGASSVFISNAQAIQIGSNNTMNLRTPQSSSHSSLSTGSSRARYNELLQKYEDHAITECHLDIVRQNIGSNWKRIARKLGLTEVHVETIEHDYDRDGLEEKVHQMLEWWKMREGVLGFTLGNLCRALDGCTKQDVIMKLLDTKENEAEWRKDEAEL</sequence>
<accession>A0A5A9PC81</accession>
<dbReference type="Pfam" id="PF00531">
    <property type="entry name" value="Death"/>
    <property type="match status" value="1"/>
</dbReference>
<dbReference type="FunFam" id="1.10.510.10:FF:000472">
    <property type="entry name" value="Receptor interacting serine/threonine kinase 1"/>
    <property type="match status" value="1"/>
</dbReference>
<proteinExistence type="predicted"/>
<dbReference type="PROSITE" id="PS50011">
    <property type="entry name" value="PROTEIN_KINASE_DOM"/>
    <property type="match status" value="1"/>
</dbReference>